<dbReference type="EMBL" id="QGNW01000045">
    <property type="protein sequence ID" value="RVX07640.1"/>
    <property type="molecule type" value="Genomic_DNA"/>
</dbReference>
<organism evidence="1 2">
    <name type="scientific">Vitis vinifera</name>
    <name type="common">Grape</name>
    <dbReference type="NCBI Taxonomy" id="29760"/>
    <lineage>
        <taxon>Eukaryota</taxon>
        <taxon>Viridiplantae</taxon>
        <taxon>Streptophyta</taxon>
        <taxon>Embryophyta</taxon>
        <taxon>Tracheophyta</taxon>
        <taxon>Spermatophyta</taxon>
        <taxon>Magnoliopsida</taxon>
        <taxon>eudicotyledons</taxon>
        <taxon>Gunneridae</taxon>
        <taxon>Pentapetalae</taxon>
        <taxon>rosids</taxon>
        <taxon>Vitales</taxon>
        <taxon>Vitaceae</taxon>
        <taxon>Viteae</taxon>
        <taxon>Vitis</taxon>
    </lineage>
</organism>
<dbReference type="Proteomes" id="UP000288805">
    <property type="component" value="Unassembled WGS sequence"/>
</dbReference>
<evidence type="ECO:0000313" key="2">
    <source>
        <dbReference type="Proteomes" id="UP000288805"/>
    </source>
</evidence>
<accession>A0A438JFB1</accession>
<dbReference type="AlphaFoldDB" id="A0A438JFB1"/>
<reference evidence="1 2" key="1">
    <citation type="journal article" date="2018" name="PLoS Genet.">
        <title>Population sequencing reveals clonal diversity and ancestral inbreeding in the grapevine cultivar Chardonnay.</title>
        <authorList>
            <person name="Roach M.J."/>
            <person name="Johnson D.L."/>
            <person name="Bohlmann J."/>
            <person name="van Vuuren H.J."/>
            <person name="Jones S.J."/>
            <person name="Pretorius I.S."/>
            <person name="Schmidt S.A."/>
            <person name="Borneman A.R."/>
        </authorList>
    </citation>
    <scope>NUCLEOTIDE SEQUENCE [LARGE SCALE GENOMIC DNA]</scope>
    <source>
        <strain evidence="2">cv. Chardonnay</strain>
        <tissue evidence="1">Leaf</tissue>
    </source>
</reference>
<comment type="caution">
    <text evidence="1">The sequence shown here is derived from an EMBL/GenBank/DDBJ whole genome shotgun (WGS) entry which is preliminary data.</text>
</comment>
<gene>
    <name evidence="1" type="ORF">CK203_025236</name>
</gene>
<proteinExistence type="predicted"/>
<sequence>MEPGSVGQRSQQVKEKCWSSMLGKSFADVVKQNRSCEEVVRVKIVNRPSGGRLEKLAQCLVGSWGPDARKG</sequence>
<evidence type="ECO:0000313" key="1">
    <source>
        <dbReference type="EMBL" id="RVX07640.1"/>
    </source>
</evidence>
<protein>
    <submittedName>
        <fullName evidence="1">Uncharacterized protein</fullName>
    </submittedName>
</protein>
<name>A0A438JFB1_VITVI</name>